<dbReference type="InterPro" id="IPR001647">
    <property type="entry name" value="HTH_TetR"/>
</dbReference>
<dbReference type="Proteomes" id="UP000289166">
    <property type="component" value="Unassembled WGS sequence"/>
</dbReference>
<dbReference type="EMBL" id="RLII01000028">
    <property type="protein sequence ID" value="RXE57976.1"/>
    <property type="molecule type" value="Genomic_DNA"/>
</dbReference>
<sequence>METRKEQKERRRQEIIQAALELFVGRGYAATKITDIAKRANMSTGLMFHYFDSKEKLYEELIRMGLEGTAYPGEQKCEHAIDFFVNFTEALFAYMKEQPVVAKFFVLMAEAQRSEATPEHIREIAMKVNVIEQFVPIIEWGQNEGTIKEGSPLVISNAFWCSIQGIAERFATNQDIELPEAEWIVDIVRRK</sequence>
<dbReference type="PRINTS" id="PR00455">
    <property type="entry name" value="HTHTETR"/>
</dbReference>
<dbReference type="PROSITE" id="PS50977">
    <property type="entry name" value="HTH_TETR_2"/>
    <property type="match status" value="1"/>
</dbReference>
<dbReference type="Gene3D" id="1.10.357.10">
    <property type="entry name" value="Tetracycline Repressor, domain 2"/>
    <property type="match status" value="1"/>
</dbReference>
<dbReference type="InterPro" id="IPR050624">
    <property type="entry name" value="HTH-type_Tx_Regulator"/>
</dbReference>
<gene>
    <name evidence="4" type="ORF">EFD62_14865</name>
</gene>
<evidence type="ECO:0000256" key="2">
    <source>
        <dbReference type="PROSITE-ProRule" id="PRU00335"/>
    </source>
</evidence>
<evidence type="ECO:0000313" key="4">
    <source>
        <dbReference type="EMBL" id="RXE57976.1"/>
    </source>
</evidence>
<organism evidence="4 5">
    <name type="scientific">Acetivibrio mesophilus</name>
    <dbReference type="NCBI Taxonomy" id="2487273"/>
    <lineage>
        <taxon>Bacteria</taxon>
        <taxon>Bacillati</taxon>
        <taxon>Bacillota</taxon>
        <taxon>Clostridia</taxon>
        <taxon>Eubacteriales</taxon>
        <taxon>Oscillospiraceae</taxon>
        <taxon>Acetivibrio</taxon>
    </lineage>
</organism>
<evidence type="ECO:0000313" key="5">
    <source>
        <dbReference type="Proteomes" id="UP000289166"/>
    </source>
</evidence>
<keyword evidence="1 2" id="KW-0238">DNA-binding</keyword>
<dbReference type="PANTHER" id="PTHR43479:SF11">
    <property type="entry name" value="ACREF_ENVCD OPERON REPRESSOR-RELATED"/>
    <property type="match status" value="1"/>
</dbReference>
<proteinExistence type="predicted"/>
<dbReference type="Pfam" id="PF00440">
    <property type="entry name" value="TetR_N"/>
    <property type="match status" value="1"/>
</dbReference>
<feature type="domain" description="HTH tetR-type" evidence="3">
    <location>
        <begin position="9"/>
        <end position="69"/>
    </location>
</feature>
<accession>A0A4Q0I1D2</accession>
<dbReference type="AlphaFoldDB" id="A0A4Q0I1D2"/>
<evidence type="ECO:0000256" key="1">
    <source>
        <dbReference type="ARBA" id="ARBA00023125"/>
    </source>
</evidence>
<dbReference type="OrthoDB" id="9785164at2"/>
<feature type="DNA-binding region" description="H-T-H motif" evidence="2">
    <location>
        <begin position="32"/>
        <end position="51"/>
    </location>
</feature>
<dbReference type="PANTHER" id="PTHR43479">
    <property type="entry name" value="ACREF/ENVCD OPERON REPRESSOR-RELATED"/>
    <property type="match status" value="1"/>
</dbReference>
<dbReference type="RefSeq" id="WP_128706380.1">
    <property type="nucleotide sequence ID" value="NZ_RLII01000028.1"/>
</dbReference>
<dbReference type="GO" id="GO:0003677">
    <property type="term" value="F:DNA binding"/>
    <property type="evidence" value="ECO:0007669"/>
    <property type="project" value="UniProtKB-UniRule"/>
</dbReference>
<reference evidence="5" key="1">
    <citation type="submission" date="2018-11" db="EMBL/GenBank/DDBJ databases">
        <title>Genome sequencing of a novel mesophilic and cellulolytic organism within the genus Hungateiclostridium.</title>
        <authorList>
            <person name="Rettenmaier R."/>
            <person name="Liebl W."/>
            <person name="Zverlov V."/>
        </authorList>
    </citation>
    <scope>NUCLEOTIDE SEQUENCE [LARGE SCALE GENOMIC DNA]</scope>
    <source>
        <strain evidence="5">N2K1</strain>
    </source>
</reference>
<dbReference type="InterPro" id="IPR036271">
    <property type="entry name" value="Tet_transcr_reg_TetR-rel_C_sf"/>
</dbReference>
<evidence type="ECO:0000259" key="3">
    <source>
        <dbReference type="PROSITE" id="PS50977"/>
    </source>
</evidence>
<dbReference type="SUPFAM" id="SSF48498">
    <property type="entry name" value="Tetracyclin repressor-like, C-terminal domain"/>
    <property type="match status" value="1"/>
</dbReference>
<protein>
    <submittedName>
        <fullName evidence="4">TetR/AcrR family transcriptional regulator</fullName>
    </submittedName>
</protein>
<name>A0A4Q0I1D2_9FIRM</name>
<comment type="caution">
    <text evidence="4">The sequence shown here is derived from an EMBL/GenBank/DDBJ whole genome shotgun (WGS) entry which is preliminary data.</text>
</comment>
<dbReference type="InterPro" id="IPR009057">
    <property type="entry name" value="Homeodomain-like_sf"/>
</dbReference>
<keyword evidence="5" id="KW-1185">Reference proteome</keyword>
<dbReference type="SUPFAM" id="SSF46689">
    <property type="entry name" value="Homeodomain-like"/>
    <property type="match status" value="1"/>
</dbReference>